<protein>
    <submittedName>
        <fullName evidence="9">TLC domain-containing protein</fullName>
    </submittedName>
</protein>
<dbReference type="SMART" id="SM00724">
    <property type="entry name" value="TLC"/>
    <property type="match status" value="1"/>
</dbReference>
<proteinExistence type="predicted"/>
<keyword evidence="3 7" id="KW-1133">Transmembrane helix</keyword>
<dbReference type="GO" id="GO:0055088">
    <property type="term" value="P:lipid homeostasis"/>
    <property type="evidence" value="ECO:0007669"/>
    <property type="project" value="TreeGrafter"/>
</dbReference>
<feature type="transmembrane region" description="Helical" evidence="7">
    <location>
        <begin position="20"/>
        <end position="43"/>
    </location>
</feature>
<evidence type="ECO:0000313" key="9">
    <source>
        <dbReference type="EMBL" id="KAJ7219421.1"/>
    </source>
</evidence>
<evidence type="ECO:0000256" key="1">
    <source>
        <dbReference type="ARBA" id="ARBA00004141"/>
    </source>
</evidence>
<feature type="transmembrane region" description="Helical" evidence="7">
    <location>
        <begin position="214"/>
        <end position="236"/>
    </location>
</feature>
<dbReference type="Proteomes" id="UP001219525">
    <property type="component" value="Unassembled WGS sequence"/>
</dbReference>
<organism evidence="9 10">
    <name type="scientific">Mycena pura</name>
    <dbReference type="NCBI Taxonomy" id="153505"/>
    <lineage>
        <taxon>Eukaryota</taxon>
        <taxon>Fungi</taxon>
        <taxon>Dikarya</taxon>
        <taxon>Basidiomycota</taxon>
        <taxon>Agaricomycotina</taxon>
        <taxon>Agaricomycetes</taxon>
        <taxon>Agaricomycetidae</taxon>
        <taxon>Agaricales</taxon>
        <taxon>Marasmiineae</taxon>
        <taxon>Mycenaceae</taxon>
        <taxon>Mycena</taxon>
    </lineage>
</organism>
<dbReference type="GO" id="GO:0016020">
    <property type="term" value="C:membrane"/>
    <property type="evidence" value="ECO:0007669"/>
    <property type="project" value="UniProtKB-SubCell"/>
</dbReference>
<name>A0AAD6VPY5_9AGAR</name>
<evidence type="ECO:0000259" key="8">
    <source>
        <dbReference type="PROSITE" id="PS50922"/>
    </source>
</evidence>
<dbReference type="EMBL" id="JARJCW010000011">
    <property type="protein sequence ID" value="KAJ7219421.1"/>
    <property type="molecule type" value="Genomic_DNA"/>
</dbReference>
<evidence type="ECO:0000256" key="2">
    <source>
        <dbReference type="ARBA" id="ARBA00022692"/>
    </source>
</evidence>
<dbReference type="InterPro" id="IPR050846">
    <property type="entry name" value="TLCD"/>
</dbReference>
<dbReference type="Pfam" id="PF03798">
    <property type="entry name" value="TRAM_LAG1_CLN8"/>
    <property type="match status" value="1"/>
</dbReference>
<feature type="transmembrane region" description="Helical" evidence="7">
    <location>
        <begin position="177"/>
        <end position="194"/>
    </location>
</feature>
<dbReference type="AlphaFoldDB" id="A0AAD6VPY5"/>
<evidence type="ECO:0000256" key="6">
    <source>
        <dbReference type="SAM" id="MobiDB-lite"/>
    </source>
</evidence>
<gene>
    <name evidence="9" type="ORF">GGX14DRAFT_356177</name>
</gene>
<evidence type="ECO:0000256" key="4">
    <source>
        <dbReference type="ARBA" id="ARBA00023136"/>
    </source>
</evidence>
<dbReference type="GO" id="GO:0005783">
    <property type="term" value="C:endoplasmic reticulum"/>
    <property type="evidence" value="ECO:0007669"/>
    <property type="project" value="TreeGrafter"/>
</dbReference>
<keyword evidence="10" id="KW-1185">Reference proteome</keyword>
<reference evidence="9" key="1">
    <citation type="submission" date="2023-03" db="EMBL/GenBank/DDBJ databases">
        <title>Massive genome expansion in bonnet fungi (Mycena s.s.) driven by repeated elements and novel gene families across ecological guilds.</title>
        <authorList>
            <consortium name="Lawrence Berkeley National Laboratory"/>
            <person name="Harder C.B."/>
            <person name="Miyauchi S."/>
            <person name="Viragh M."/>
            <person name="Kuo A."/>
            <person name="Thoen E."/>
            <person name="Andreopoulos B."/>
            <person name="Lu D."/>
            <person name="Skrede I."/>
            <person name="Drula E."/>
            <person name="Henrissat B."/>
            <person name="Morin E."/>
            <person name="Kohler A."/>
            <person name="Barry K."/>
            <person name="LaButti K."/>
            <person name="Morin E."/>
            <person name="Salamov A."/>
            <person name="Lipzen A."/>
            <person name="Mereny Z."/>
            <person name="Hegedus B."/>
            <person name="Baldrian P."/>
            <person name="Stursova M."/>
            <person name="Weitz H."/>
            <person name="Taylor A."/>
            <person name="Grigoriev I.V."/>
            <person name="Nagy L.G."/>
            <person name="Martin F."/>
            <person name="Kauserud H."/>
        </authorList>
    </citation>
    <scope>NUCLEOTIDE SEQUENCE</scope>
    <source>
        <strain evidence="9">9144</strain>
    </source>
</reference>
<evidence type="ECO:0000313" key="10">
    <source>
        <dbReference type="Proteomes" id="UP001219525"/>
    </source>
</evidence>
<dbReference type="PROSITE" id="PS50922">
    <property type="entry name" value="TLC"/>
    <property type="match status" value="1"/>
</dbReference>
<feature type="domain" description="TLC" evidence="8">
    <location>
        <begin position="52"/>
        <end position="248"/>
    </location>
</feature>
<keyword evidence="2 5" id="KW-0812">Transmembrane</keyword>
<dbReference type="PANTHER" id="PTHR13439:SF0">
    <property type="entry name" value="TOPOISOMERASE I DAMAGE AFFECTED PROTEIN 4"/>
    <property type="match status" value="1"/>
</dbReference>
<comment type="caution">
    <text evidence="9">The sequence shown here is derived from an EMBL/GenBank/DDBJ whole genome shotgun (WGS) entry which is preliminary data.</text>
</comment>
<evidence type="ECO:0000256" key="7">
    <source>
        <dbReference type="SAM" id="Phobius"/>
    </source>
</evidence>
<evidence type="ECO:0000256" key="5">
    <source>
        <dbReference type="PROSITE-ProRule" id="PRU00205"/>
    </source>
</evidence>
<comment type="subcellular location">
    <subcellularLocation>
        <location evidence="1">Membrane</location>
        <topology evidence="1">Multi-pass membrane protein</topology>
    </subcellularLocation>
</comment>
<keyword evidence="4 5" id="KW-0472">Membrane</keyword>
<accession>A0AAD6VPY5</accession>
<dbReference type="PANTHER" id="PTHR13439">
    <property type="entry name" value="CT120 PROTEIN"/>
    <property type="match status" value="1"/>
</dbReference>
<evidence type="ECO:0000256" key="3">
    <source>
        <dbReference type="ARBA" id="ARBA00022989"/>
    </source>
</evidence>
<sequence>MHAILDQALPNLRPHLPVLLASFAAFTFVHLVLVPLVGSVFFPSQWTRMTARARNNWAVHVCSQLHAVVIIPLALRCVSLPELDTDRAFGWHEHSGTVQAVASGYFLWDSLDAIYNFENIGFVLHGVATFNLFLLPPLKPFLAYYASRCLLWETSTFFLNIHWALDKTNRTGGIVQLVNGSFLVLSFFSVRLMYGGWVSYQFFQTLYHGRHEIAPVAIAITAIGNVLLQGLNWFWLAKMIVSLRKRFPSAKGGRTQNGTVENGRHKNKSQ</sequence>
<dbReference type="InterPro" id="IPR006634">
    <property type="entry name" value="TLC-dom"/>
</dbReference>
<feature type="region of interest" description="Disordered" evidence="6">
    <location>
        <begin position="249"/>
        <end position="270"/>
    </location>
</feature>